<keyword evidence="16" id="KW-0472">Membrane</keyword>
<keyword evidence="8" id="KW-0964">Secreted</keyword>
<feature type="compositionally biased region" description="Basic and acidic residues" evidence="23">
    <location>
        <begin position="50"/>
        <end position="73"/>
    </location>
</feature>
<evidence type="ECO:0000256" key="14">
    <source>
        <dbReference type="ARBA" id="ARBA00022990"/>
    </source>
</evidence>
<evidence type="ECO:0000256" key="9">
    <source>
        <dbReference type="ARBA" id="ARBA00022553"/>
    </source>
</evidence>
<proteinExistence type="inferred from homology"/>
<dbReference type="EC" id="5.2.1.8" evidence="5"/>
<gene>
    <name evidence="25" type="primary">AQP7</name>
</gene>
<feature type="region of interest" description="Disordered" evidence="23">
    <location>
        <begin position="50"/>
        <end position="82"/>
    </location>
</feature>
<dbReference type="GO" id="GO:0006457">
    <property type="term" value="P:protein folding"/>
    <property type="evidence" value="ECO:0000318"/>
    <property type="project" value="GO_Central"/>
</dbReference>
<keyword evidence="7" id="KW-1017">Isopeptide bond</keyword>
<evidence type="ECO:0000256" key="17">
    <source>
        <dbReference type="ARBA" id="ARBA00023235"/>
    </source>
</evidence>
<dbReference type="SUPFAM" id="SSF50891">
    <property type="entry name" value="Cyclophilin-like"/>
    <property type="match status" value="1"/>
</dbReference>
<evidence type="ECO:0000256" key="19">
    <source>
        <dbReference type="ARBA" id="ARBA00040928"/>
    </source>
</evidence>
<keyword evidence="9" id="KW-0597">Phosphoprotein</keyword>
<evidence type="ECO:0000256" key="8">
    <source>
        <dbReference type="ARBA" id="ARBA00022525"/>
    </source>
</evidence>
<dbReference type="Proteomes" id="UP000002280">
    <property type="component" value="Chromosome 6"/>
</dbReference>
<dbReference type="GO" id="GO:0003755">
    <property type="term" value="F:peptidyl-prolyl cis-trans isomerase activity"/>
    <property type="evidence" value="ECO:0000318"/>
    <property type="project" value="GO_Central"/>
</dbReference>
<evidence type="ECO:0000256" key="16">
    <source>
        <dbReference type="ARBA" id="ARBA00023136"/>
    </source>
</evidence>
<comment type="similarity">
    <text evidence="18">Belongs to the cyclophilin-type PPIase family. PPIase A subfamily.</text>
</comment>
<evidence type="ECO:0000256" key="5">
    <source>
        <dbReference type="ARBA" id="ARBA00013194"/>
    </source>
</evidence>
<keyword evidence="14" id="KW-0007">Acetylation</keyword>
<evidence type="ECO:0000256" key="22">
    <source>
        <dbReference type="ARBA" id="ARBA00043067"/>
    </source>
</evidence>
<evidence type="ECO:0000256" key="4">
    <source>
        <dbReference type="ARBA" id="ARBA00004613"/>
    </source>
</evidence>
<name>F7FUK0_MONDO</name>
<keyword evidence="17" id="KW-0413">Isomerase</keyword>
<dbReference type="GO" id="GO:0005576">
    <property type="term" value="C:extracellular region"/>
    <property type="evidence" value="ECO:0007669"/>
    <property type="project" value="UniProtKB-SubCell"/>
</dbReference>
<keyword evidence="13" id="KW-1133">Transmembrane helix</keyword>
<comment type="catalytic activity">
    <reaction evidence="1">
        <text>[protein]-peptidylproline (omega=180) = [protein]-peptidylproline (omega=0)</text>
        <dbReference type="Rhea" id="RHEA:16237"/>
        <dbReference type="Rhea" id="RHEA-COMP:10747"/>
        <dbReference type="Rhea" id="RHEA-COMP:10748"/>
        <dbReference type="ChEBI" id="CHEBI:83833"/>
        <dbReference type="ChEBI" id="CHEBI:83834"/>
        <dbReference type="EC" id="5.2.1.8"/>
    </reaction>
</comment>
<keyword evidence="11" id="KW-0053">Apoptosis</keyword>
<dbReference type="PROSITE" id="PS00170">
    <property type="entry name" value="CSA_PPIASE_1"/>
    <property type="match status" value="1"/>
</dbReference>
<dbReference type="PANTHER" id="PTHR11071">
    <property type="entry name" value="PEPTIDYL-PROLYL CIS-TRANS ISOMERASE"/>
    <property type="match status" value="1"/>
</dbReference>
<evidence type="ECO:0000313" key="26">
    <source>
        <dbReference type="Proteomes" id="UP000002280"/>
    </source>
</evidence>
<evidence type="ECO:0000259" key="24">
    <source>
        <dbReference type="PROSITE" id="PS50072"/>
    </source>
</evidence>
<evidence type="ECO:0000256" key="2">
    <source>
        <dbReference type="ARBA" id="ARBA00004141"/>
    </source>
</evidence>
<dbReference type="GO" id="GO:0016020">
    <property type="term" value="C:membrane"/>
    <property type="evidence" value="ECO:0007669"/>
    <property type="project" value="UniProtKB-SubCell"/>
</dbReference>
<dbReference type="InterPro" id="IPR002130">
    <property type="entry name" value="Cyclophilin-type_PPIase_dom"/>
</dbReference>
<evidence type="ECO:0000256" key="1">
    <source>
        <dbReference type="ARBA" id="ARBA00000971"/>
    </source>
</evidence>
<dbReference type="Bgee" id="ENSMODG00000025351">
    <property type="expression patterns" value="Expressed in heart and 17 other cell types or tissues"/>
</dbReference>
<dbReference type="CDD" id="cd01926">
    <property type="entry name" value="cyclophilin_ABH_like"/>
    <property type="match status" value="1"/>
</dbReference>
<dbReference type="GO" id="GO:0016018">
    <property type="term" value="F:cyclosporin A binding"/>
    <property type="evidence" value="ECO:0000318"/>
    <property type="project" value="GO_Central"/>
</dbReference>
<keyword evidence="26" id="KW-1185">Reference proteome</keyword>
<evidence type="ECO:0000256" key="18">
    <source>
        <dbReference type="ARBA" id="ARBA00037940"/>
    </source>
</evidence>
<evidence type="ECO:0000256" key="12">
    <source>
        <dbReference type="ARBA" id="ARBA00022843"/>
    </source>
</evidence>
<dbReference type="STRING" id="13616.ENSMODP00000034058"/>
<dbReference type="GO" id="GO:0005737">
    <property type="term" value="C:cytoplasm"/>
    <property type="evidence" value="ECO:0000318"/>
    <property type="project" value="GO_Central"/>
</dbReference>
<evidence type="ECO:0000256" key="3">
    <source>
        <dbReference type="ARBA" id="ARBA00004496"/>
    </source>
</evidence>
<evidence type="ECO:0000256" key="7">
    <source>
        <dbReference type="ARBA" id="ARBA00022499"/>
    </source>
</evidence>
<accession>F7FUK0</accession>
<evidence type="ECO:0000256" key="13">
    <source>
        <dbReference type="ARBA" id="ARBA00022989"/>
    </source>
</evidence>
<dbReference type="PRINTS" id="PR00153">
    <property type="entry name" value="CSAPPISMRASE"/>
</dbReference>
<dbReference type="ExpressionAtlas" id="F7FUK0">
    <property type="expression patterns" value="baseline"/>
</dbReference>
<keyword evidence="10" id="KW-0812">Transmembrane</keyword>
<keyword evidence="6" id="KW-0963">Cytoplasm</keyword>
<reference evidence="25 26" key="1">
    <citation type="journal article" date="2007" name="Nature">
        <title>Genome of the marsupial Monodelphis domestica reveals innovation in non-coding sequences.</title>
        <authorList>
            <person name="Mikkelsen T.S."/>
            <person name="Wakefield M.J."/>
            <person name="Aken B."/>
            <person name="Amemiya C.T."/>
            <person name="Chang J.L."/>
            <person name="Duke S."/>
            <person name="Garber M."/>
            <person name="Gentles A.J."/>
            <person name="Goodstadt L."/>
            <person name="Heger A."/>
            <person name="Jurka J."/>
            <person name="Kamal M."/>
            <person name="Mauceli E."/>
            <person name="Searle S.M."/>
            <person name="Sharpe T."/>
            <person name="Baker M.L."/>
            <person name="Batzer M.A."/>
            <person name="Benos P.V."/>
            <person name="Belov K."/>
            <person name="Clamp M."/>
            <person name="Cook A."/>
            <person name="Cuff J."/>
            <person name="Das R."/>
            <person name="Davidow L."/>
            <person name="Deakin J.E."/>
            <person name="Fazzari M.J."/>
            <person name="Glass J.L."/>
            <person name="Grabherr M."/>
            <person name="Greally J.M."/>
            <person name="Gu W."/>
            <person name="Hore T.A."/>
            <person name="Huttley G.A."/>
            <person name="Kleber M."/>
            <person name="Jirtle R.L."/>
            <person name="Koina E."/>
            <person name="Lee J.T."/>
            <person name="Mahony S."/>
            <person name="Marra M.A."/>
            <person name="Miller R.D."/>
            <person name="Nicholls R.D."/>
            <person name="Oda M."/>
            <person name="Papenfuss A.T."/>
            <person name="Parra Z.E."/>
            <person name="Pollock D.D."/>
            <person name="Ray D.A."/>
            <person name="Schein J.E."/>
            <person name="Speed T.P."/>
            <person name="Thompson K."/>
            <person name="VandeBerg J.L."/>
            <person name="Wade C.M."/>
            <person name="Walker J.A."/>
            <person name="Waters P.D."/>
            <person name="Webber C."/>
            <person name="Weidman J.R."/>
            <person name="Xie X."/>
            <person name="Zody M.C."/>
            <person name="Baldwin J."/>
            <person name="Abdouelleil A."/>
            <person name="Abdulkadir J."/>
            <person name="Abebe A."/>
            <person name="Abera B."/>
            <person name="Abreu J."/>
            <person name="Acer S.C."/>
            <person name="Aftuck L."/>
            <person name="Alexander A."/>
            <person name="An P."/>
            <person name="Anderson E."/>
            <person name="Anderson S."/>
            <person name="Arachi H."/>
            <person name="Azer M."/>
            <person name="Bachantsang P."/>
            <person name="Barry A."/>
            <person name="Bayul T."/>
            <person name="Berlin A."/>
            <person name="Bessette D."/>
            <person name="Bloom T."/>
            <person name="Bloom T."/>
            <person name="Boguslavskiy L."/>
            <person name="Bonnet C."/>
            <person name="Boukhgalter B."/>
            <person name="Bourzgui I."/>
            <person name="Brown A."/>
            <person name="Cahill P."/>
            <person name="Channer S."/>
            <person name="Cheshatsang Y."/>
            <person name="Chuda L."/>
            <person name="Citroen M."/>
            <person name="Collymore A."/>
            <person name="Cooke P."/>
            <person name="Costello M."/>
            <person name="D'Aco K."/>
            <person name="Daza R."/>
            <person name="De Haan G."/>
            <person name="DeGray S."/>
            <person name="DeMaso C."/>
            <person name="Dhargay N."/>
            <person name="Dooley K."/>
            <person name="Dooley E."/>
            <person name="Doricent M."/>
            <person name="Dorje P."/>
            <person name="Dorjee K."/>
            <person name="Dupes A."/>
            <person name="Elong R."/>
            <person name="Falk J."/>
            <person name="Farina A."/>
            <person name="Faro S."/>
            <person name="Ferguson D."/>
            <person name="Fisher S."/>
            <person name="Foley C.D."/>
            <person name="Franke A."/>
            <person name="Friedrich D."/>
            <person name="Gadbois L."/>
            <person name="Gearin G."/>
            <person name="Gearin C.R."/>
            <person name="Giannoukos G."/>
            <person name="Goode T."/>
            <person name="Graham J."/>
            <person name="Grandbois E."/>
            <person name="Grewal S."/>
            <person name="Gyaltsen K."/>
            <person name="Hafez N."/>
            <person name="Hagos B."/>
            <person name="Hall J."/>
            <person name="Henson C."/>
            <person name="Hollinger A."/>
            <person name="Honan T."/>
            <person name="Huard M.D."/>
            <person name="Hughes L."/>
            <person name="Hurhula B."/>
            <person name="Husby M.E."/>
            <person name="Kamat A."/>
            <person name="Kanga B."/>
            <person name="Kashin S."/>
            <person name="Khazanovich D."/>
            <person name="Kisner P."/>
            <person name="Lance K."/>
            <person name="Lara M."/>
            <person name="Lee W."/>
            <person name="Lennon N."/>
            <person name="Letendre F."/>
            <person name="LeVine R."/>
            <person name="Lipovsky A."/>
            <person name="Liu X."/>
            <person name="Liu J."/>
            <person name="Liu S."/>
            <person name="Lokyitsang T."/>
            <person name="Lokyitsang Y."/>
            <person name="Lubonja R."/>
            <person name="Lui A."/>
            <person name="MacDonald P."/>
            <person name="Magnisalis V."/>
            <person name="Maru K."/>
            <person name="Matthews C."/>
            <person name="McCusker W."/>
            <person name="McDonough S."/>
            <person name="Mehta T."/>
            <person name="Meldrim J."/>
            <person name="Meneus L."/>
            <person name="Mihai O."/>
            <person name="Mihalev A."/>
            <person name="Mihova T."/>
            <person name="Mittelman R."/>
            <person name="Mlenga V."/>
            <person name="Montmayeur A."/>
            <person name="Mulrain L."/>
            <person name="Navidi A."/>
            <person name="Naylor J."/>
            <person name="Negash T."/>
            <person name="Nguyen T."/>
            <person name="Nguyen N."/>
            <person name="Nicol R."/>
            <person name="Norbu C."/>
            <person name="Norbu N."/>
            <person name="Novod N."/>
            <person name="O'Neill B."/>
            <person name="Osman S."/>
            <person name="Markiewicz E."/>
            <person name="Oyono O.L."/>
            <person name="Patti C."/>
            <person name="Phunkhang P."/>
            <person name="Pierre F."/>
            <person name="Priest M."/>
            <person name="Raghuraman S."/>
            <person name="Rege F."/>
            <person name="Reyes R."/>
            <person name="Rise C."/>
            <person name="Rogov P."/>
            <person name="Ross K."/>
            <person name="Ryan E."/>
            <person name="Settipalli S."/>
            <person name="Shea T."/>
            <person name="Sherpa N."/>
            <person name="Shi L."/>
            <person name="Shih D."/>
            <person name="Sparrow T."/>
            <person name="Spaulding J."/>
            <person name="Stalker J."/>
            <person name="Stange-Thomann N."/>
            <person name="Stavropoulos S."/>
            <person name="Stone C."/>
            <person name="Strader C."/>
            <person name="Tesfaye S."/>
            <person name="Thomson T."/>
            <person name="Thoulutsang Y."/>
            <person name="Thoulutsang D."/>
            <person name="Topham K."/>
            <person name="Topping I."/>
            <person name="Tsamla T."/>
            <person name="Vassiliev H."/>
            <person name="Vo A."/>
            <person name="Wangchuk T."/>
            <person name="Wangdi T."/>
            <person name="Weiand M."/>
            <person name="Wilkinson J."/>
            <person name="Wilson A."/>
            <person name="Yadav S."/>
            <person name="Young G."/>
            <person name="Yu Q."/>
            <person name="Zembek L."/>
            <person name="Zhong D."/>
            <person name="Zimmer A."/>
            <person name="Zwirko Z."/>
            <person name="Jaffe D.B."/>
            <person name="Alvarez P."/>
            <person name="Brockman W."/>
            <person name="Butler J."/>
            <person name="Chin C."/>
            <person name="Gnerre S."/>
            <person name="MacCallum I."/>
            <person name="Graves J.A."/>
            <person name="Ponting C.P."/>
            <person name="Breen M."/>
            <person name="Samollow P.B."/>
            <person name="Lander E.S."/>
            <person name="Lindblad-Toh K."/>
        </authorList>
    </citation>
    <scope>NUCLEOTIDE SEQUENCE [LARGE SCALE GENOMIC DNA]</scope>
</reference>
<feature type="domain" description="PPIase cyclophilin-type" evidence="24">
    <location>
        <begin position="207"/>
        <end position="363"/>
    </location>
</feature>
<keyword evidence="12" id="KW-0832">Ubl conjugation</keyword>
<dbReference type="PROSITE" id="PS50072">
    <property type="entry name" value="CSA_PPIASE_2"/>
    <property type="match status" value="1"/>
</dbReference>
<dbReference type="GeneTree" id="ENSGT00940000156008"/>
<comment type="subcellular location">
    <subcellularLocation>
        <location evidence="3">Cytoplasm</location>
    </subcellularLocation>
    <subcellularLocation>
        <location evidence="2">Membrane</location>
        <topology evidence="2">Multi-pass membrane protein</topology>
    </subcellularLocation>
    <subcellularLocation>
        <location evidence="4">Secreted</location>
    </subcellularLocation>
</comment>
<dbReference type="FunFam" id="2.40.100.10:FF:000011">
    <property type="entry name" value="Peptidyl-prolyl cis-trans isomerase A"/>
    <property type="match status" value="1"/>
</dbReference>
<reference evidence="25" key="2">
    <citation type="submission" date="2025-08" db="UniProtKB">
        <authorList>
            <consortium name="Ensembl"/>
        </authorList>
    </citation>
    <scope>IDENTIFICATION</scope>
</reference>
<organism evidence="25 26">
    <name type="scientific">Monodelphis domestica</name>
    <name type="common">Gray short-tailed opossum</name>
    <dbReference type="NCBI Taxonomy" id="13616"/>
    <lineage>
        <taxon>Eukaryota</taxon>
        <taxon>Metazoa</taxon>
        <taxon>Chordata</taxon>
        <taxon>Craniata</taxon>
        <taxon>Vertebrata</taxon>
        <taxon>Euteleostomi</taxon>
        <taxon>Mammalia</taxon>
        <taxon>Metatheria</taxon>
        <taxon>Didelphimorphia</taxon>
        <taxon>Didelphidae</taxon>
        <taxon>Monodelphis</taxon>
    </lineage>
</organism>
<dbReference type="PANTHER" id="PTHR11071:SF490">
    <property type="entry name" value="PEPTIDYL-PROLYL CIS-TRANS ISOMERASE A"/>
    <property type="match status" value="1"/>
</dbReference>
<evidence type="ECO:0000256" key="23">
    <source>
        <dbReference type="SAM" id="MobiDB-lite"/>
    </source>
</evidence>
<evidence type="ECO:0000256" key="21">
    <source>
        <dbReference type="ARBA" id="ARBA00042505"/>
    </source>
</evidence>
<dbReference type="InParanoid" id="F7FUK0"/>
<evidence type="ECO:0000256" key="20">
    <source>
        <dbReference type="ARBA" id="ARBA00041927"/>
    </source>
</evidence>
<dbReference type="Ensembl" id="ENSMODT00000035644.2">
    <property type="protein sequence ID" value="ENSMODP00000034058.2"/>
    <property type="gene ID" value="ENSMODG00000025351.2"/>
</dbReference>
<evidence type="ECO:0000256" key="11">
    <source>
        <dbReference type="ARBA" id="ARBA00022703"/>
    </source>
</evidence>
<protein>
    <recommendedName>
        <fullName evidence="19">Peptidyl-prolyl cis-trans isomerase A</fullName>
        <ecNumber evidence="5">5.2.1.8</ecNumber>
    </recommendedName>
    <alternativeName>
        <fullName evidence="21">Cyclophilin A</fullName>
    </alternativeName>
    <alternativeName>
        <fullName evidence="22">Cyclosporin A-binding protein</fullName>
    </alternativeName>
    <alternativeName>
        <fullName evidence="20">Rotamase A</fullName>
    </alternativeName>
</protein>
<dbReference type="InterPro" id="IPR029000">
    <property type="entry name" value="Cyclophilin-like_dom_sf"/>
</dbReference>
<dbReference type="SUPFAM" id="SSF81338">
    <property type="entry name" value="Aquaporin-like"/>
    <property type="match status" value="1"/>
</dbReference>
<dbReference type="InterPro" id="IPR020892">
    <property type="entry name" value="Cyclophilin-type_PPIase_CS"/>
</dbReference>
<evidence type="ECO:0000313" key="25">
    <source>
        <dbReference type="Ensembl" id="ENSMODP00000034058.2"/>
    </source>
</evidence>
<dbReference type="GO" id="GO:0006915">
    <property type="term" value="P:apoptotic process"/>
    <property type="evidence" value="ECO:0007669"/>
    <property type="project" value="UniProtKB-KW"/>
</dbReference>
<keyword evidence="15" id="KW-0697">Rotamase</keyword>
<dbReference type="Pfam" id="PF00160">
    <property type="entry name" value="Pro_isomerase"/>
    <property type="match status" value="1"/>
</dbReference>
<dbReference type="AlphaFoldDB" id="F7FUK0"/>
<evidence type="ECO:0000256" key="10">
    <source>
        <dbReference type="ARBA" id="ARBA00022692"/>
    </source>
</evidence>
<evidence type="ECO:0000256" key="6">
    <source>
        <dbReference type="ARBA" id="ARBA00022490"/>
    </source>
</evidence>
<evidence type="ECO:0000256" key="15">
    <source>
        <dbReference type="ARBA" id="ARBA00023110"/>
    </source>
</evidence>
<dbReference type="HOGENOM" id="CLU_3359478_0_0_1"/>
<sequence length="365" mass="40755">MARSMKLLSQNRQYRMVQSQEDLPTLYSDLNKKSFTSLCPQLNSLSLLREMGKGRGETERRREGGREEGRTEGRTWSGGEGVKLDLAPEDLPRTSHLCLSLILDFSFCPPCRAGESWWWVPVVAPPLGALMGGITYLIFVGPSNRPQQRSVEHILPKPRVLQPMKQKEHQMPLKALQFKPSIEHLSEAPFRMLTDMSSEAVGNPIVFFDITVDEEPLGRITFELFANTVPRTAENFRALSTGEKGFGYKGSYFHRIIPGFMCQGGDFTNHNGTGGMSIYGDTFPDENFILKHSGPGILSMANSGPNTNSSQFFICTDKTDWLDGKHVVFGQVKTGMNIVEIMESFGSRDGRTSRKVVISNCGQFT</sequence>
<dbReference type="Gene3D" id="2.40.100.10">
    <property type="entry name" value="Cyclophilin-like"/>
    <property type="match status" value="1"/>
</dbReference>
<reference evidence="25" key="3">
    <citation type="submission" date="2025-09" db="UniProtKB">
        <authorList>
            <consortium name="Ensembl"/>
        </authorList>
    </citation>
    <scope>IDENTIFICATION</scope>
</reference>
<dbReference type="InterPro" id="IPR023271">
    <property type="entry name" value="Aquaporin-like"/>
</dbReference>